<keyword evidence="5 7" id="KW-1133">Transmembrane helix</keyword>
<comment type="pathway">
    <text evidence="7">Protein modification; lipoprotein biosynthesis (diacylglyceryl transfer).</text>
</comment>
<feature type="transmembrane region" description="Helical" evidence="7">
    <location>
        <begin position="20"/>
        <end position="37"/>
    </location>
</feature>
<evidence type="ECO:0000256" key="6">
    <source>
        <dbReference type="ARBA" id="ARBA00023136"/>
    </source>
</evidence>
<keyword evidence="4 7" id="KW-0812">Transmembrane</keyword>
<keyword evidence="3 7" id="KW-0808">Transferase</keyword>
<dbReference type="PROSITE" id="PS01311">
    <property type="entry name" value="LGT"/>
    <property type="match status" value="1"/>
</dbReference>
<evidence type="ECO:0000256" key="1">
    <source>
        <dbReference type="ARBA" id="ARBA00007150"/>
    </source>
</evidence>
<dbReference type="Pfam" id="PF01790">
    <property type="entry name" value="LGT"/>
    <property type="match status" value="1"/>
</dbReference>
<feature type="transmembrane region" description="Helical" evidence="7">
    <location>
        <begin position="119"/>
        <end position="140"/>
    </location>
</feature>
<evidence type="ECO:0000256" key="2">
    <source>
        <dbReference type="ARBA" id="ARBA00022475"/>
    </source>
</evidence>
<feature type="transmembrane region" description="Helical" evidence="7">
    <location>
        <begin position="234"/>
        <end position="259"/>
    </location>
</feature>
<protein>
    <recommendedName>
        <fullName evidence="7">Phosphatidylglycerol--prolipoprotein diacylglyceryl transferase</fullName>
        <ecNumber evidence="7">2.5.1.145</ecNumber>
    </recommendedName>
</protein>
<proteinExistence type="inferred from homology"/>
<dbReference type="PANTHER" id="PTHR30589:SF0">
    <property type="entry name" value="PHOSPHATIDYLGLYCEROL--PROLIPOPROTEIN DIACYLGLYCERYL TRANSFERASE"/>
    <property type="match status" value="1"/>
</dbReference>
<organism evidence="8 9">
    <name type="scientific">Candidatus Pseudomonas adelgestsugas</name>
    <dbReference type="NCBI Taxonomy" id="1302376"/>
    <lineage>
        <taxon>Bacteria</taxon>
        <taxon>Pseudomonadati</taxon>
        <taxon>Pseudomonadota</taxon>
        <taxon>Gammaproteobacteria</taxon>
        <taxon>Pseudomonadales</taxon>
        <taxon>Pseudomonadaceae</taxon>
        <taxon>Pseudomonas</taxon>
    </lineage>
</organism>
<gene>
    <name evidence="7 8" type="primary">lgt</name>
    <name evidence="8" type="ORF">C3B55_00070</name>
</gene>
<reference evidence="8 9" key="1">
    <citation type="journal article" date="2018" name="Genome Biol. Evol.">
        <title>Partnering With a Pest: Genomes of Hemlock Woolly Adelgid Symbionts Reveal Atypical Nutritional Provisioning Patterns in Dual-Obligate Bacteria.</title>
        <authorList>
            <person name="Weglarz K.M."/>
            <person name="Havill N.P."/>
            <person name="Burke G.R."/>
            <person name="von Dohlen C.D."/>
        </authorList>
    </citation>
    <scope>NUCLEOTIDE SEQUENCE [LARGE SCALE GENOMIC DNA]</scope>
    <source>
        <strain evidence="8 9">HWA_ENA</strain>
    </source>
</reference>
<comment type="catalytic activity">
    <reaction evidence="7">
        <text>L-cysteinyl-[prolipoprotein] + a 1,2-diacyl-sn-glycero-3-phospho-(1'-sn-glycerol) = an S-1,2-diacyl-sn-glyceryl-L-cysteinyl-[prolipoprotein] + sn-glycerol 1-phosphate + H(+)</text>
        <dbReference type="Rhea" id="RHEA:56712"/>
        <dbReference type="Rhea" id="RHEA-COMP:14679"/>
        <dbReference type="Rhea" id="RHEA-COMP:14680"/>
        <dbReference type="ChEBI" id="CHEBI:15378"/>
        <dbReference type="ChEBI" id="CHEBI:29950"/>
        <dbReference type="ChEBI" id="CHEBI:57685"/>
        <dbReference type="ChEBI" id="CHEBI:64716"/>
        <dbReference type="ChEBI" id="CHEBI:140658"/>
        <dbReference type="EC" id="2.5.1.145"/>
    </reaction>
</comment>
<evidence type="ECO:0000256" key="4">
    <source>
        <dbReference type="ARBA" id="ARBA00022692"/>
    </source>
</evidence>
<keyword evidence="2 7" id="KW-1003">Cell membrane</keyword>
<feature type="transmembrane region" description="Helical" evidence="7">
    <location>
        <begin position="90"/>
        <end position="112"/>
    </location>
</feature>
<feature type="binding site" evidence="7">
    <location>
        <position position="139"/>
    </location>
    <ligand>
        <name>a 1,2-diacyl-sn-glycero-3-phospho-(1'-sn-glycerol)</name>
        <dbReference type="ChEBI" id="CHEBI:64716"/>
    </ligand>
</feature>
<dbReference type="Proteomes" id="UP000288953">
    <property type="component" value="Chromosome"/>
</dbReference>
<evidence type="ECO:0000313" key="9">
    <source>
        <dbReference type="Proteomes" id="UP000288953"/>
    </source>
</evidence>
<dbReference type="EMBL" id="CP026512">
    <property type="protein sequence ID" value="QAX81443.1"/>
    <property type="molecule type" value="Genomic_DNA"/>
</dbReference>
<feature type="transmembrane region" description="Helical" evidence="7">
    <location>
        <begin position="202"/>
        <end position="222"/>
    </location>
</feature>
<accession>A0ABX5R7C1</accession>
<sequence>MLFYPKINPVVVAIGPLQIHWYGLMYLIGIGSVWLLASKRLNRLKPTWTKEEFSDIVFWMSIGMIVGGRLGYVLFYALPVYIANPMLIFAVWKGGMAFHGGFVGVIISAWLFVCRNRKLFFPLMDLIAPFVPIGLGAGRIGNFVNAELWGKPSDVPWAMVFPLFSDPAQLPRHPSQLYQFGLEGVALFLILYIFSRKPRPTMAISGMFLLLYGIFRCIVELIRMPDAQLGYLAWGWLTMGQILSMPMILFGLSLLWWAYNFRQKY</sequence>
<evidence type="ECO:0000313" key="8">
    <source>
        <dbReference type="EMBL" id="QAX81443.1"/>
    </source>
</evidence>
<dbReference type="GO" id="GO:0016757">
    <property type="term" value="F:glycosyltransferase activity"/>
    <property type="evidence" value="ECO:0007669"/>
    <property type="project" value="UniProtKB-KW"/>
</dbReference>
<evidence type="ECO:0000256" key="3">
    <source>
        <dbReference type="ARBA" id="ARBA00022679"/>
    </source>
</evidence>
<comment type="function">
    <text evidence="7">Catalyzes the transfer of the diacylglyceryl group from phosphatidylglycerol to the sulfhydryl group of the N-terminal cysteine of a prolipoprotein, the first step in the formation of mature lipoproteins.</text>
</comment>
<dbReference type="HAMAP" id="MF_01147">
    <property type="entry name" value="Lgt"/>
    <property type="match status" value="1"/>
</dbReference>
<dbReference type="InterPro" id="IPR001640">
    <property type="entry name" value="Lgt"/>
</dbReference>
<keyword evidence="6 7" id="KW-0472">Membrane</keyword>
<comment type="subcellular location">
    <subcellularLocation>
        <location evidence="7">Cell membrane</location>
        <topology evidence="7">Multi-pass membrane protein</topology>
    </subcellularLocation>
</comment>
<comment type="similarity">
    <text evidence="1 7">Belongs to the Lgt family.</text>
</comment>
<keyword evidence="8" id="KW-0328">Glycosyltransferase</keyword>
<dbReference type="NCBIfam" id="TIGR00544">
    <property type="entry name" value="lgt"/>
    <property type="match status" value="1"/>
</dbReference>
<feature type="transmembrane region" description="Helical" evidence="7">
    <location>
        <begin position="177"/>
        <end position="195"/>
    </location>
</feature>
<dbReference type="PANTHER" id="PTHR30589">
    <property type="entry name" value="PROLIPOPROTEIN DIACYLGLYCERYL TRANSFERASE"/>
    <property type="match status" value="1"/>
</dbReference>
<keyword evidence="9" id="KW-1185">Reference proteome</keyword>
<evidence type="ECO:0000256" key="5">
    <source>
        <dbReference type="ARBA" id="ARBA00022989"/>
    </source>
</evidence>
<feature type="transmembrane region" description="Helical" evidence="7">
    <location>
        <begin position="57"/>
        <end position="78"/>
    </location>
</feature>
<dbReference type="RefSeq" id="WP_129210437.1">
    <property type="nucleotide sequence ID" value="NZ_CP026512.1"/>
</dbReference>
<dbReference type="EC" id="2.5.1.145" evidence="7"/>
<name>A0ABX5R7C1_9PSED</name>
<evidence type="ECO:0000256" key="7">
    <source>
        <dbReference type="HAMAP-Rule" id="MF_01147"/>
    </source>
</evidence>